<gene>
    <name evidence="4" type="ORF">GWK15_19275</name>
</gene>
<proteinExistence type="predicted"/>
<sequence length="466" mass="49212">MLTRDSPLWRFHRGMDTAIRPGDRTVTVPPAAAAAGALHGALLESRQRWQDLAALAADLVFETDNEGRFTFLWPDTVLGHRAATLLGRRADSLLLGAGPNPFALRQAVRHHRAWVADAARQPRCLSLSLAPLGDARGGFAGLRGAAHDVTDQETAAATAAAGLRRAALLDALAEAIRHAGTAAEAVARGLAGLRDALGCGGTALIVPGEPTPEVAAAVGEVPPGLLAEACRAFGREADWTGLLGSGLPAALFHHQGRHPARSVLAAWRTGHGRTWDAEDLAVLRSMAATLGAVLGFQRLQEELERQATTDPLTGLANRRAFLGALQARMAREPGRGGALAFLDLDNLKPLNDAHGHEAGDAALRVTARLLREAARTGDIVARLGGDEFVIWLEGAEGTEVATRAEALLRAAEALDSPWAPRFSLGIAAWDPEREEGISRLLARADAALYAAKRDGRGGWRLAEPRA</sequence>
<dbReference type="InterPro" id="IPR035965">
    <property type="entry name" value="PAS-like_dom_sf"/>
</dbReference>
<evidence type="ECO:0000256" key="1">
    <source>
        <dbReference type="ARBA" id="ARBA00012528"/>
    </source>
</evidence>
<dbReference type="Gene3D" id="3.30.70.270">
    <property type="match status" value="1"/>
</dbReference>
<dbReference type="InterPro" id="IPR050469">
    <property type="entry name" value="Diguanylate_Cyclase"/>
</dbReference>
<dbReference type="Pfam" id="PF00990">
    <property type="entry name" value="GGDEF"/>
    <property type="match status" value="1"/>
</dbReference>
<dbReference type="Gene3D" id="3.30.450.20">
    <property type="entry name" value="PAS domain"/>
    <property type="match status" value="1"/>
</dbReference>
<dbReference type="CDD" id="cd01949">
    <property type="entry name" value="GGDEF"/>
    <property type="match status" value="1"/>
</dbReference>
<dbReference type="NCBIfam" id="TIGR00254">
    <property type="entry name" value="GGDEF"/>
    <property type="match status" value="1"/>
</dbReference>
<dbReference type="InterPro" id="IPR000160">
    <property type="entry name" value="GGDEF_dom"/>
</dbReference>
<comment type="catalytic activity">
    <reaction evidence="2">
        <text>2 GTP = 3',3'-c-di-GMP + 2 diphosphate</text>
        <dbReference type="Rhea" id="RHEA:24898"/>
        <dbReference type="ChEBI" id="CHEBI:33019"/>
        <dbReference type="ChEBI" id="CHEBI:37565"/>
        <dbReference type="ChEBI" id="CHEBI:58805"/>
        <dbReference type="EC" id="2.7.7.65"/>
    </reaction>
</comment>
<organism evidence="4 5">
    <name type="scientific">Neoroseomonas oryzicola</name>
    <dbReference type="NCBI Taxonomy" id="535904"/>
    <lineage>
        <taxon>Bacteria</taxon>
        <taxon>Pseudomonadati</taxon>
        <taxon>Pseudomonadota</taxon>
        <taxon>Alphaproteobacteria</taxon>
        <taxon>Acetobacterales</taxon>
        <taxon>Acetobacteraceae</taxon>
        <taxon>Neoroseomonas</taxon>
    </lineage>
</organism>
<evidence type="ECO:0000259" key="3">
    <source>
        <dbReference type="PROSITE" id="PS50887"/>
    </source>
</evidence>
<evidence type="ECO:0000313" key="4">
    <source>
        <dbReference type="EMBL" id="NKE19106.1"/>
    </source>
</evidence>
<dbReference type="EC" id="2.7.7.65" evidence="1"/>
<dbReference type="Proteomes" id="UP000746741">
    <property type="component" value="Unassembled WGS sequence"/>
</dbReference>
<evidence type="ECO:0000313" key="5">
    <source>
        <dbReference type="Proteomes" id="UP000746741"/>
    </source>
</evidence>
<comment type="caution">
    <text evidence="4">The sequence shown here is derived from an EMBL/GenBank/DDBJ whole genome shotgun (WGS) entry which is preliminary data.</text>
</comment>
<protein>
    <recommendedName>
        <fullName evidence="1">diguanylate cyclase</fullName>
        <ecNumber evidence="1">2.7.7.65</ecNumber>
    </recommendedName>
</protein>
<dbReference type="SUPFAM" id="SSF55785">
    <property type="entry name" value="PYP-like sensor domain (PAS domain)"/>
    <property type="match status" value="1"/>
</dbReference>
<reference evidence="4 5" key="1">
    <citation type="submission" date="2020-02" db="EMBL/GenBank/DDBJ databases">
        <authorList>
            <person name="Sun Q."/>
            <person name="Inoue M."/>
        </authorList>
    </citation>
    <scope>NUCLEOTIDE SEQUENCE [LARGE SCALE GENOMIC DNA]</scope>
    <source>
        <strain evidence="4 5">KCTC 22478</strain>
    </source>
</reference>
<evidence type="ECO:0000256" key="2">
    <source>
        <dbReference type="ARBA" id="ARBA00034247"/>
    </source>
</evidence>
<dbReference type="InterPro" id="IPR043128">
    <property type="entry name" value="Rev_trsase/Diguanyl_cyclase"/>
</dbReference>
<dbReference type="PANTHER" id="PTHR45138">
    <property type="entry name" value="REGULATORY COMPONENTS OF SENSORY TRANSDUCTION SYSTEM"/>
    <property type="match status" value="1"/>
</dbReference>
<dbReference type="RefSeq" id="WP_168043008.1">
    <property type="nucleotide sequence ID" value="NZ_JAAVUP010000007.1"/>
</dbReference>
<name>A0ABX1EMS2_9PROT</name>
<dbReference type="SMART" id="SM00267">
    <property type="entry name" value="GGDEF"/>
    <property type="match status" value="1"/>
</dbReference>
<dbReference type="PROSITE" id="PS50887">
    <property type="entry name" value="GGDEF"/>
    <property type="match status" value="1"/>
</dbReference>
<dbReference type="InterPro" id="IPR029787">
    <property type="entry name" value="Nucleotide_cyclase"/>
</dbReference>
<dbReference type="EMBL" id="JAAVUP010000007">
    <property type="protein sequence ID" value="NKE19106.1"/>
    <property type="molecule type" value="Genomic_DNA"/>
</dbReference>
<accession>A0ABX1EMS2</accession>
<feature type="domain" description="GGDEF" evidence="3">
    <location>
        <begin position="335"/>
        <end position="464"/>
    </location>
</feature>
<dbReference type="PANTHER" id="PTHR45138:SF9">
    <property type="entry name" value="DIGUANYLATE CYCLASE DGCM-RELATED"/>
    <property type="match status" value="1"/>
</dbReference>
<keyword evidence="5" id="KW-1185">Reference proteome</keyword>
<dbReference type="SUPFAM" id="SSF55073">
    <property type="entry name" value="Nucleotide cyclase"/>
    <property type="match status" value="1"/>
</dbReference>